<dbReference type="Gene3D" id="3.90.1150.10">
    <property type="entry name" value="Aspartate Aminotransferase, domain 1"/>
    <property type="match status" value="1"/>
</dbReference>
<dbReference type="InterPro" id="IPR015422">
    <property type="entry name" value="PyrdxlP-dep_Trfase_small"/>
</dbReference>
<dbReference type="Proteomes" id="UP000501003">
    <property type="component" value="Chromosome"/>
</dbReference>
<reference evidence="5 6" key="1">
    <citation type="submission" date="2020-05" db="EMBL/GenBank/DDBJ databases">
        <title>Aquirufa sp. strain 15G-AUS-rot a new Aquirufa species.</title>
        <authorList>
            <person name="Pitt A."/>
            <person name="Hahn M.W."/>
        </authorList>
    </citation>
    <scope>NUCLEOTIDE SEQUENCE [LARGE SCALE GENOMIC DNA]</scope>
    <source>
        <strain evidence="5 6">15G-AUS-rot</strain>
    </source>
</reference>
<keyword evidence="5" id="KW-0808">Transferase</keyword>
<dbReference type="InterPro" id="IPR000653">
    <property type="entry name" value="DegT/StrS_aminotransferase"/>
</dbReference>
<proteinExistence type="inferred from homology"/>
<comment type="cofactor">
    <cofactor evidence="1">
        <name>pyridoxal 5'-phosphate</name>
        <dbReference type="ChEBI" id="CHEBI:597326"/>
    </cofactor>
</comment>
<sequence>MIPYSRQHISFIDRCRVFRALGKPYLTQGPAVEKFESQVCDLVGAAHAIAVNSATSALHLACLALGLKAGDEMWTTSISFVASANCGRYVGATVDFVDIDPETWNICPRSLREKLEHAKTLGRLPKLVVVVHLAGEPAALGEIHLLSKEFGFKIIEDASHALGSKYMGSAIGNGRFSDITVFSFHAIKNLTTGEGGMALTNDGQLAETMRSLRSHGITRDEAAFVVEERSRTPWHYEQQGLGFNYRITDFQCALGSSQLKKLDRVNRRRLDILRLYKSLLSEVQEVSFQKMGASNESAAHLAIIKVPRHVRQTLQSALAAAGFGTNLHYFPIHLQPYHFDPNRNELKNAEDYAHTAISLPCHQSLSFWKVKHVSKLIAQVIESTKSGT</sequence>
<dbReference type="GO" id="GO:0008483">
    <property type="term" value="F:transaminase activity"/>
    <property type="evidence" value="ECO:0007669"/>
    <property type="project" value="UniProtKB-KW"/>
</dbReference>
<comment type="similarity">
    <text evidence="4">Belongs to the DegT/DnrJ/EryC1 family.</text>
</comment>
<keyword evidence="6" id="KW-1185">Reference proteome</keyword>
<dbReference type="NCBIfam" id="TIGR03588">
    <property type="entry name" value="PseC"/>
    <property type="match status" value="1"/>
</dbReference>
<keyword evidence="5" id="KW-0032">Aminotransferase</keyword>
<name>A0A7D4PYE7_9MICO</name>
<dbReference type="PANTHER" id="PTHR30244:SF34">
    <property type="entry name" value="DTDP-4-AMINO-4,6-DIDEOXYGALACTOSE TRANSAMINASE"/>
    <property type="match status" value="1"/>
</dbReference>
<evidence type="ECO:0000313" key="6">
    <source>
        <dbReference type="Proteomes" id="UP000501003"/>
    </source>
</evidence>
<dbReference type="InterPro" id="IPR015424">
    <property type="entry name" value="PyrdxlP-dep_Trfase"/>
</dbReference>
<evidence type="ECO:0000256" key="3">
    <source>
        <dbReference type="PIRSR" id="PIRSR000390-2"/>
    </source>
</evidence>
<evidence type="ECO:0000313" key="5">
    <source>
        <dbReference type="EMBL" id="QKJ25045.1"/>
    </source>
</evidence>
<dbReference type="PIRSF" id="PIRSF000390">
    <property type="entry name" value="PLP_StrS"/>
    <property type="match status" value="1"/>
</dbReference>
<dbReference type="AlphaFoldDB" id="A0A7D4PYE7"/>
<dbReference type="InterPro" id="IPR015421">
    <property type="entry name" value="PyrdxlP-dep_Trfase_major"/>
</dbReference>
<keyword evidence="3 4" id="KW-0663">Pyridoxal phosphate</keyword>
<protein>
    <submittedName>
        <fullName evidence="5">UDP-4-amino-4, 6-dideoxy-N-acetyl-beta-L-altrosamine transaminase</fullName>
        <ecNumber evidence="5">2.6.1.92</ecNumber>
    </submittedName>
</protein>
<dbReference type="RefSeq" id="WP_173493342.1">
    <property type="nucleotide sequence ID" value="NZ_CP054056.1"/>
</dbReference>
<gene>
    <name evidence="5" type="primary">pseC</name>
    <name evidence="5" type="ORF">HRU87_02260</name>
</gene>
<evidence type="ECO:0000256" key="4">
    <source>
        <dbReference type="RuleBase" id="RU004508"/>
    </source>
</evidence>
<dbReference type="GO" id="GO:0030170">
    <property type="term" value="F:pyridoxal phosphate binding"/>
    <property type="evidence" value="ECO:0007669"/>
    <property type="project" value="TreeGrafter"/>
</dbReference>
<dbReference type="CDD" id="cd00616">
    <property type="entry name" value="AHBA_syn"/>
    <property type="match status" value="1"/>
</dbReference>
<evidence type="ECO:0000256" key="2">
    <source>
        <dbReference type="PIRSR" id="PIRSR000390-1"/>
    </source>
</evidence>
<dbReference type="InterPro" id="IPR020026">
    <property type="entry name" value="PseC"/>
</dbReference>
<evidence type="ECO:0000256" key="1">
    <source>
        <dbReference type="ARBA" id="ARBA00001933"/>
    </source>
</evidence>
<dbReference type="EMBL" id="CP054056">
    <property type="protein sequence ID" value="QKJ25045.1"/>
    <property type="molecule type" value="Genomic_DNA"/>
</dbReference>
<dbReference type="KEGG" id="aqg:HRU87_02260"/>
<dbReference type="EC" id="2.6.1.92" evidence="5"/>
<dbReference type="Gene3D" id="3.40.640.10">
    <property type="entry name" value="Type I PLP-dependent aspartate aminotransferase-like (Major domain)"/>
    <property type="match status" value="1"/>
</dbReference>
<organism evidence="5 6">
    <name type="scientific">Aquiluna borgnonia</name>
    <dbReference type="NCBI Taxonomy" id="2499157"/>
    <lineage>
        <taxon>Bacteria</taxon>
        <taxon>Bacillati</taxon>
        <taxon>Actinomycetota</taxon>
        <taxon>Actinomycetes</taxon>
        <taxon>Micrococcales</taxon>
        <taxon>Microbacteriaceae</taxon>
        <taxon>Luna cluster</taxon>
        <taxon>Luna-1 subcluster</taxon>
        <taxon>Aquiluna</taxon>
    </lineage>
</organism>
<dbReference type="PANTHER" id="PTHR30244">
    <property type="entry name" value="TRANSAMINASE"/>
    <property type="match status" value="1"/>
</dbReference>
<dbReference type="SUPFAM" id="SSF53383">
    <property type="entry name" value="PLP-dependent transferases"/>
    <property type="match status" value="1"/>
</dbReference>
<dbReference type="GO" id="GO:0000271">
    <property type="term" value="P:polysaccharide biosynthetic process"/>
    <property type="evidence" value="ECO:0007669"/>
    <property type="project" value="TreeGrafter"/>
</dbReference>
<feature type="modified residue" description="N6-(pyridoxal phosphate)lysine" evidence="3">
    <location>
        <position position="188"/>
    </location>
</feature>
<feature type="active site" description="Proton acceptor" evidence="2">
    <location>
        <position position="188"/>
    </location>
</feature>
<dbReference type="Pfam" id="PF01041">
    <property type="entry name" value="DegT_DnrJ_EryC1"/>
    <property type="match status" value="1"/>
</dbReference>
<accession>A0A7D4PYE7</accession>